<dbReference type="GO" id="GO:0062200">
    <property type="term" value="P:RAM/MOR signaling"/>
    <property type="evidence" value="ECO:0007669"/>
    <property type="project" value="EnsemblFungi"/>
</dbReference>
<dbReference type="GO" id="GO:0005938">
    <property type="term" value="C:cell cortex"/>
    <property type="evidence" value="ECO:0007669"/>
    <property type="project" value="EnsemblFungi"/>
</dbReference>
<dbReference type="GO" id="GO:0000920">
    <property type="term" value="P:septum digestion after cytokinesis"/>
    <property type="evidence" value="ECO:0007669"/>
    <property type="project" value="EnsemblFungi"/>
</dbReference>
<evidence type="ECO:0000313" key="2">
    <source>
        <dbReference type="EMBL" id="EDK43316.1"/>
    </source>
</evidence>
<dbReference type="InParanoid" id="A5DVV8"/>
<dbReference type="PANTHER" id="PTHR22599">
    <property type="entry name" value="MPS ONE BINDER KINASE ACTIVATOR-LIKE MOB"/>
    <property type="match status" value="1"/>
</dbReference>
<dbReference type="GO" id="GO:0005634">
    <property type="term" value="C:nucleus"/>
    <property type="evidence" value="ECO:0007669"/>
    <property type="project" value="EnsemblFungi"/>
</dbReference>
<dbReference type="GO" id="GO:0007118">
    <property type="term" value="P:budding cell apical bud growth"/>
    <property type="evidence" value="ECO:0007669"/>
    <property type="project" value="EnsemblFungi"/>
</dbReference>
<dbReference type="GO" id="GO:0043332">
    <property type="term" value="C:mating projection tip"/>
    <property type="evidence" value="ECO:0007669"/>
    <property type="project" value="EnsemblFungi"/>
</dbReference>
<dbReference type="STRING" id="379508.A5DVV8"/>
<dbReference type="InterPro" id="IPR036703">
    <property type="entry name" value="MOB_kinase_act_sf"/>
</dbReference>
<dbReference type="HOGENOM" id="CLU_038321_2_1_1"/>
<dbReference type="GO" id="GO:0007163">
    <property type="term" value="P:establishment or maintenance of cell polarity"/>
    <property type="evidence" value="ECO:0007669"/>
    <property type="project" value="EnsemblFungi"/>
</dbReference>
<keyword evidence="3" id="KW-1185">Reference proteome</keyword>
<dbReference type="KEGG" id="lel:PVL30_001465"/>
<dbReference type="GO" id="GO:1902554">
    <property type="term" value="C:serine/threonine protein kinase complex"/>
    <property type="evidence" value="ECO:0007669"/>
    <property type="project" value="EnsemblFungi"/>
</dbReference>
<dbReference type="GO" id="GO:0005934">
    <property type="term" value="C:cellular bud tip"/>
    <property type="evidence" value="ECO:0007669"/>
    <property type="project" value="EnsemblFungi"/>
</dbReference>
<dbReference type="VEuPathDB" id="FungiDB:LELG_01494"/>
<dbReference type="GO" id="GO:2000100">
    <property type="term" value="P:regulation of establishment or maintenance of bipolar cell polarity regulating cell shape"/>
    <property type="evidence" value="ECO:0007669"/>
    <property type="project" value="EnsemblFungi"/>
</dbReference>
<dbReference type="Pfam" id="PF03637">
    <property type="entry name" value="Mob1_phocein"/>
    <property type="match status" value="1"/>
</dbReference>
<dbReference type="OrthoDB" id="10261121at2759"/>
<dbReference type="FunCoup" id="A5DVV8">
    <property type="interactions" value="109"/>
</dbReference>
<dbReference type="GO" id="GO:0030295">
    <property type="term" value="F:protein kinase activator activity"/>
    <property type="evidence" value="ECO:0007669"/>
    <property type="project" value="EnsemblFungi"/>
</dbReference>
<feature type="compositionally biased region" description="Low complexity" evidence="1">
    <location>
        <begin position="62"/>
        <end position="89"/>
    </location>
</feature>
<dbReference type="EMBL" id="CH981525">
    <property type="protein sequence ID" value="EDK43316.1"/>
    <property type="molecule type" value="Genomic_DNA"/>
</dbReference>
<feature type="region of interest" description="Disordered" evidence="1">
    <location>
        <begin position="1"/>
        <end position="114"/>
    </location>
</feature>
<dbReference type="SUPFAM" id="SSF101152">
    <property type="entry name" value="Mob1/phocein"/>
    <property type="match status" value="1"/>
</dbReference>
<dbReference type="eggNOG" id="KOG0440">
    <property type="taxonomic scope" value="Eukaryota"/>
</dbReference>
<name>A5DVV8_LODEL</name>
<sequence>MSFLNTIRGLGRSSKKNKKDLDPTSSTASSSSSQAFYAHSNLSGNNLRRTQSPTKTSPSKHSNSPVRSSAADSSSIRSQQGYAQQQLQQVSPTKRNRLQHPQQQQQQQQQQQLLQHHNQNRQLLPLRTIQRKSKSQHFDASSSSASSTPPPLFLCEPYVRTALVKGSYKTIVQLPAYVDLNEWLTLNIFEFFGNLDSFYGLVSDFVTPDQFPTMNAGPTTNYLWVDSTGQAVNLPARTYIDYVITWISSKINDQENFPTKTGAVFPPFVQKDVKNITRQMFRIFAFIYYNQFDKIVHLSLEAHFNSFFAHFVSFIKEFGLLDQRELEPLQCLIDSFEQQGKIN</sequence>
<dbReference type="InterPro" id="IPR005301">
    <property type="entry name" value="MOB_kinase_act_fam"/>
</dbReference>
<evidence type="ECO:0000256" key="1">
    <source>
        <dbReference type="SAM" id="MobiDB-lite"/>
    </source>
</evidence>
<reference evidence="2 3" key="1">
    <citation type="journal article" date="2009" name="Nature">
        <title>Evolution of pathogenicity and sexual reproduction in eight Candida genomes.</title>
        <authorList>
            <person name="Butler G."/>
            <person name="Rasmussen M.D."/>
            <person name="Lin M.F."/>
            <person name="Santos M.A."/>
            <person name="Sakthikumar S."/>
            <person name="Munro C.A."/>
            <person name="Rheinbay E."/>
            <person name="Grabherr M."/>
            <person name="Forche A."/>
            <person name="Reedy J.L."/>
            <person name="Agrafioti I."/>
            <person name="Arnaud M.B."/>
            <person name="Bates S."/>
            <person name="Brown A.J."/>
            <person name="Brunke S."/>
            <person name="Costanzo M.C."/>
            <person name="Fitzpatrick D.A."/>
            <person name="de Groot P.W."/>
            <person name="Harris D."/>
            <person name="Hoyer L.L."/>
            <person name="Hube B."/>
            <person name="Klis F.M."/>
            <person name="Kodira C."/>
            <person name="Lennard N."/>
            <person name="Logue M.E."/>
            <person name="Martin R."/>
            <person name="Neiman A.M."/>
            <person name="Nikolaou E."/>
            <person name="Quail M.A."/>
            <person name="Quinn J."/>
            <person name="Santos M.C."/>
            <person name="Schmitzberger F.F."/>
            <person name="Sherlock G."/>
            <person name="Shah P."/>
            <person name="Silverstein K.A."/>
            <person name="Skrzypek M.S."/>
            <person name="Soll D."/>
            <person name="Staggs R."/>
            <person name="Stansfield I."/>
            <person name="Stumpf M.P."/>
            <person name="Sudbery P.E."/>
            <person name="Srikantha T."/>
            <person name="Zeng Q."/>
            <person name="Berman J."/>
            <person name="Berriman M."/>
            <person name="Heitman J."/>
            <person name="Gow N.A."/>
            <person name="Lorenz M.C."/>
            <person name="Birren B.W."/>
            <person name="Kellis M."/>
            <person name="Cuomo C.A."/>
        </authorList>
    </citation>
    <scope>NUCLEOTIDE SEQUENCE [LARGE SCALE GENOMIC DNA]</scope>
    <source>
        <strain evidence="3">ATCC 11503 / BCRC 21390 / CBS 2605 / JCM 1781 / NBRC 1676 / NRRL YB-4239</strain>
    </source>
</reference>
<dbReference type="Gene3D" id="1.20.140.30">
    <property type="entry name" value="MOB kinase activator"/>
    <property type="match status" value="1"/>
</dbReference>
<dbReference type="GeneID" id="5233690"/>
<dbReference type="SMART" id="SM01388">
    <property type="entry name" value="Mob1_phocein"/>
    <property type="match status" value="1"/>
</dbReference>
<dbReference type="Proteomes" id="UP000001996">
    <property type="component" value="Unassembled WGS sequence"/>
</dbReference>
<dbReference type="OMA" id="DYVITWI"/>
<gene>
    <name evidence="2" type="ORF">LELG_01494</name>
</gene>
<feature type="compositionally biased region" description="Polar residues" evidence="1">
    <location>
        <begin position="40"/>
        <end position="61"/>
    </location>
</feature>
<protein>
    <submittedName>
        <fullName evidence="2">Maintenance of ploidy protein MOB2</fullName>
    </submittedName>
</protein>
<dbReference type="AlphaFoldDB" id="A5DVV8"/>
<dbReference type="GO" id="GO:0032153">
    <property type="term" value="C:cell division site"/>
    <property type="evidence" value="ECO:0007669"/>
    <property type="project" value="EnsemblFungi"/>
</dbReference>
<feature type="compositionally biased region" description="Low complexity" evidence="1">
    <location>
        <begin position="99"/>
        <end position="114"/>
    </location>
</feature>
<organism evidence="2 3">
    <name type="scientific">Lodderomyces elongisporus (strain ATCC 11503 / CBS 2605 / JCM 1781 / NBRC 1676 / NRRL YB-4239)</name>
    <name type="common">Yeast</name>
    <name type="synonym">Saccharomyces elongisporus</name>
    <dbReference type="NCBI Taxonomy" id="379508"/>
    <lineage>
        <taxon>Eukaryota</taxon>
        <taxon>Fungi</taxon>
        <taxon>Dikarya</taxon>
        <taxon>Ascomycota</taxon>
        <taxon>Saccharomycotina</taxon>
        <taxon>Pichiomycetes</taxon>
        <taxon>Debaryomycetaceae</taxon>
        <taxon>Candida/Lodderomyces clade</taxon>
        <taxon>Lodderomyces</taxon>
    </lineage>
</organism>
<evidence type="ECO:0000313" key="3">
    <source>
        <dbReference type="Proteomes" id="UP000001996"/>
    </source>
</evidence>
<dbReference type="GO" id="GO:0005935">
    <property type="term" value="C:cellular bud neck"/>
    <property type="evidence" value="ECO:0007669"/>
    <property type="project" value="EnsemblFungi"/>
</dbReference>
<accession>A5DVV8</accession>
<proteinExistence type="predicted"/>
<feature type="compositionally biased region" description="Low complexity" evidence="1">
    <location>
        <begin position="24"/>
        <end position="33"/>
    </location>
</feature>